<accession>A0A261U5Y9</accession>
<comment type="caution">
    <text evidence="12">The sequence shown here is derived from an EMBL/GenBank/DDBJ whole genome shotgun (WGS) entry which is preliminary data.</text>
</comment>
<comment type="subcellular location">
    <subcellularLocation>
        <location evidence="1 9">Cell inner membrane</location>
        <topology evidence="1 9">Multi-pass membrane protein</topology>
    </subcellularLocation>
</comment>
<reference evidence="12 13" key="1">
    <citation type="submission" date="2017-05" db="EMBL/GenBank/DDBJ databases">
        <title>Complete and WGS of Bordetella genogroups.</title>
        <authorList>
            <person name="Spilker T."/>
            <person name="LiPuma J."/>
        </authorList>
    </citation>
    <scope>NUCLEOTIDE SEQUENCE [LARGE SCALE GENOMIC DNA]</scope>
    <source>
        <strain evidence="12 13">AU9919</strain>
    </source>
</reference>
<feature type="transmembrane region" description="Helical" evidence="9">
    <location>
        <begin position="68"/>
        <end position="87"/>
    </location>
</feature>
<keyword evidence="3" id="KW-1003">Cell membrane</keyword>
<protein>
    <recommendedName>
        <fullName evidence="9">TRAP transporter small permease protein</fullName>
    </recommendedName>
</protein>
<feature type="domain" description="Tripartite ATP-independent periplasmic transporters DctQ component" evidence="11">
    <location>
        <begin position="44"/>
        <end position="175"/>
    </location>
</feature>
<name>A0A261U5Y9_9BORD</name>
<dbReference type="EMBL" id="NEVQ01000013">
    <property type="protein sequence ID" value="OZI56981.1"/>
    <property type="molecule type" value="Genomic_DNA"/>
</dbReference>
<sequence length="179" mass="19718">MSHPDVPVDSANPAEPIIPATPDPDVKVPLAIEDWLAVGVLAVLALITFVNVLVRYFTDQSFAWTEEISVFLLIVLTMAGGSSAFVRNHHIRIEAVADSGSPARQRRLAIISHTVVLLFFILLTVLSARLVLDEYMYEETSPAIGVPTWWYSIWLPAMAAAIALRTLGTLRRLLQGKTQ</sequence>
<dbReference type="InterPro" id="IPR055348">
    <property type="entry name" value="DctQ"/>
</dbReference>
<dbReference type="GO" id="GO:0022857">
    <property type="term" value="F:transmembrane transporter activity"/>
    <property type="evidence" value="ECO:0007669"/>
    <property type="project" value="UniProtKB-UniRule"/>
</dbReference>
<dbReference type="GO" id="GO:0015740">
    <property type="term" value="P:C4-dicarboxylate transport"/>
    <property type="evidence" value="ECO:0007669"/>
    <property type="project" value="TreeGrafter"/>
</dbReference>
<evidence type="ECO:0000256" key="6">
    <source>
        <dbReference type="ARBA" id="ARBA00022989"/>
    </source>
</evidence>
<feature type="transmembrane region" description="Helical" evidence="9">
    <location>
        <begin position="148"/>
        <end position="167"/>
    </location>
</feature>
<comment type="similarity">
    <text evidence="8 9">Belongs to the TRAP transporter small permease family.</text>
</comment>
<evidence type="ECO:0000256" key="8">
    <source>
        <dbReference type="ARBA" id="ARBA00038436"/>
    </source>
</evidence>
<dbReference type="Pfam" id="PF04290">
    <property type="entry name" value="DctQ"/>
    <property type="match status" value="1"/>
</dbReference>
<comment type="subunit">
    <text evidence="9">The complex comprises the extracytoplasmic solute receptor protein and the two transmembrane proteins.</text>
</comment>
<evidence type="ECO:0000256" key="4">
    <source>
        <dbReference type="ARBA" id="ARBA00022519"/>
    </source>
</evidence>
<dbReference type="Proteomes" id="UP000216885">
    <property type="component" value="Unassembled WGS sequence"/>
</dbReference>
<evidence type="ECO:0000256" key="5">
    <source>
        <dbReference type="ARBA" id="ARBA00022692"/>
    </source>
</evidence>
<evidence type="ECO:0000313" key="12">
    <source>
        <dbReference type="EMBL" id="OZI56981.1"/>
    </source>
</evidence>
<evidence type="ECO:0000256" key="9">
    <source>
        <dbReference type="RuleBase" id="RU369079"/>
    </source>
</evidence>
<gene>
    <name evidence="12" type="ORF">CAL20_14655</name>
</gene>
<keyword evidence="13" id="KW-1185">Reference proteome</keyword>
<dbReference type="PANTHER" id="PTHR35011:SF2">
    <property type="entry name" value="2,3-DIKETO-L-GULONATE TRAP TRANSPORTER SMALL PERMEASE PROTEIN YIAM"/>
    <property type="match status" value="1"/>
</dbReference>
<evidence type="ECO:0000256" key="7">
    <source>
        <dbReference type="ARBA" id="ARBA00023136"/>
    </source>
</evidence>
<evidence type="ECO:0000256" key="1">
    <source>
        <dbReference type="ARBA" id="ARBA00004429"/>
    </source>
</evidence>
<feature type="transmembrane region" description="Helical" evidence="9">
    <location>
        <begin position="35"/>
        <end position="56"/>
    </location>
</feature>
<dbReference type="InterPro" id="IPR007387">
    <property type="entry name" value="TRAP_DctQ"/>
</dbReference>
<keyword evidence="2 9" id="KW-0813">Transport</keyword>
<proteinExistence type="inferred from homology"/>
<evidence type="ECO:0000259" key="11">
    <source>
        <dbReference type="Pfam" id="PF04290"/>
    </source>
</evidence>
<dbReference type="PANTHER" id="PTHR35011">
    <property type="entry name" value="2,3-DIKETO-L-GULONATE TRAP TRANSPORTER SMALL PERMEASE PROTEIN YIAM"/>
    <property type="match status" value="1"/>
</dbReference>
<keyword evidence="4 9" id="KW-0997">Cell inner membrane</keyword>
<keyword evidence="5 9" id="KW-0812">Transmembrane</keyword>
<evidence type="ECO:0000256" key="10">
    <source>
        <dbReference type="SAM" id="MobiDB-lite"/>
    </source>
</evidence>
<dbReference type="OrthoDB" id="6363908at2"/>
<evidence type="ECO:0000313" key="13">
    <source>
        <dbReference type="Proteomes" id="UP000216885"/>
    </source>
</evidence>
<organism evidence="12 13">
    <name type="scientific">Bordetella genomosp. 4</name>
    <dbReference type="NCBI Taxonomy" id="463044"/>
    <lineage>
        <taxon>Bacteria</taxon>
        <taxon>Pseudomonadati</taxon>
        <taxon>Pseudomonadota</taxon>
        <taxon>Betaproteobacteria</taxon>
        <taxon>Burkholderiales</taxon>
        <taxon>Alcaligenaceae</taxon>
        <taxon>Bordetella</taxon>
    </lineage>
</organism>
<keyword evidence="7 9" id="KW-0472">Membrane</keyword>
<feature type="region of interest" description="Disordered" evidence="10">
    <location>
        <begin position="1"/>
        <end position="20"/>
    </location>
</feature>
<evidence type="ECO:0000256" key="2">
    <source>
        <dbReference type="ARBA" id="ARBA00022448"/>
    </source>
</evidence>
<dbReference type="RefSeq" id="WP_094822125.1">
    <property type="nucleotide sequence ID" value="NZ_NEVO01000008.1"/>
</dbReference>
<keyword evidence="6 9" id="KW-1133">Transmembrane helix</keyword>
<dbReference type="AlphaFoldDB" id="A0A261U5Y9"/>
<comment type="function">
    <text evidence="9">Part of the tripartite ATP-independent periplasmic (TRAP) transport system.</text>
</comment>
<feature type="transmembrane region" description="Helical" evidence="9">
    <location>
        <begin position="108"/>
        <end position="128"/>
    </location>
</feature>
<dbReference type="GO" id="GO:0005886">
    <property type="term" value="C:plasma membrane"/>
    <property type="evidence" value="ECO:0007669"/>
    <property type="project" value="UniProtKB-SubCell"/>
</dbReference>
<evidence type="ECO:0000256" key="3">
    <source>
        <dbReference type="ARBA" id="ARBA00022475"/>
    </source>
</evidence>